<evidence type="ECO:0000256" key="5">
    <source>
        <dbReference type="SAM" id="Phobius"/>
    </source>
</evidence>
<sequence length="496" mass="56368">MEYLHEANGFNETILHRQYGYFKDKPGKTLIETRVKLMTLREGAVPPKLSHEQGNWDSLNAPDDISTEKYLNLYLEKTLFSALLGEFLQICFLTLNFETTQHQLSFWHNTIETFRGSQQDLHLAPARVITQRIASAWDLESVKEPIASQLTSDQLPSKKLPKSIGALSNNTEKTYTLHWQSHLLTYTNDLYVYVWQPHLERTPSTCYHSATIIIPSPDSDLQTSASSAHRLLVIAHPPYLMPRFLKTEDAFVKSIQTQHKWDADHEKLRVFAIFFKWMIEDSSKLVDDMVSKATEMTYKGRRMPTRSKFQYLIHLDDCRRLAISDLKHGKTVVDEARSTVEMAEFCCKKQGGLDEATALKTFSSFQDDFEFLIMKFEALETTLSTAREQINEQMSLAQGQRALILTIAAAFFIPLSFVASIFGMNVKEPLFPPLKPKTAVATSVATPTISSTPTANVDPSEPSQHYWTMSQYLEISLPLTHRSNMKSIVSTGAPSL</sequence>
<evidence type="ECO:0000256" key="1">
    <source>
        <dbReference type="ARBA" id="ARBA00004141"/>
    </source>
</evidence>
<gene>
    <name evidence="6" type="ORF">KCU98_g1283</name>
</gene>
<protein>
    <submittedName>
        <fullName evidence="6">Uncharacterized protein</fullName>
    </submittedName>
</protein>
<feature type="transmembrane region" description="Helical" evidence="5">
    <location>
        <begin position="402"/>
        <end position="426"/>
    </location>
</feature>
<dbReference type="AlphaFoldDB" id="A0A9P8G383"/>
<proteinExistence type="predicted"/>
<reference evidence="6" key="1">
    <citation type="journal article" date="2021" name="J Fungi (Basel)">
        <title>Virulence traits and population genomics of the black yeast Aureobasidium melanogenum.</title>
        <authorList>
            <person name="Cernosa A."/>
            <person name="Sun X."/>
            <person name="Gostincar C."/>
            <person name="Fang C."/>
            <person name="Gunde-Cimerman N."/>
            <person name="Song Z."/>
        </authorList>
    </citation>
    <scope>NUCLEOTIDE SEQUENCE</scope>
    <source>
        <strain evidence="6">EXF-9298</strain>
    </source>
</reference>
<feature type="non-terminal residue" evidence="6">
    <location>
        <position position="496"/>
    </location>
</feature>
<dbReference type="InterPro" id="IPR045863">
    <property type="entry name" value="CorA_TM1_TM2"/>
</dbReference>
<evidence type="ECO:0000256" key="2">
    <source>
        <dbReference type="ARBA" id="ARBA00022692"/>
    </source>
</evidence>
<keyword evidence="3 5" id="KW-1133">Transmembrane helix</keyword>
<dbReference type="EMBL" id="JAHFXS010000040">
    <property type="protein sequence ID" value="KAG9990245.1"/>
    <property type="molecule type" value="Genomic_DNA"/>
</dbReference>
<reference evidence="6" key="2">
    <citation type="submission" date="2021-08" db="EMBL/GenBank/DDBJ databases">
        <authorList>
            <person name="Gostincar C."/>
            <person name="Sun X."/>
            <person name="Song Z."/>
            <person name="Gunde-Cimerman N."/>
        </authorList>
    </citation>
    <scope>NUCLEOTIDE SEQUENCE</scope>
    <source>
        <strain evidence="6">EXF-9298</strain>
    </source>
</reference>
<dbReference type="SUPFAM" id="SSF144083">
    <property type="entry name" value="Magnesium transport protein CorA, transmembrane region"/>
    <property type="match status" value="1"/>
</dbReference>
<keyword evidence="7" id="KW-1185">Reference proteome</keyword>
<evidence type="ECO:0000313" key="7">
    <source>
        <dbReference type="Proteomes" id="UP000729357"/>
    </source>
</evidence>
<keyword evidence="2 5" id="KW-0812">Transmembrane</keyword>
<organism evidence="6 7">
    <name type="scientific">Aureobasidium melanogenum</name>
    <name type="common">Aureobasidium pullulans var. melanogenum</name>
    <dbReference type="NCBI Taxonomy" id="46634"/>
    <lineage>
        <taxon>Eukaryota</taxon>
        <taxon>Fungi</taxon>
        <taxon>Dikarya</taxon>
        <taxon>Ascomycota</taxon>
        <taxon>Pezizomycotina</taxon>
        <taxon>Dothideomycetes</taxon>
        <taxon>Dothideomycetidae</taxon>
        <taxon>Dothideales</taxon>
        <taxon>Saccotheciaceae</taxon>
        <taxon>Aureobasidium</taxon>
    </lineage>
</organism>
<comment type="caution">
    <text evidence="6">The sequence shown here is derived from an EMBL/GenBank/DDBJ whole genome shotgun (WGS) entry which is preliminary data.</text>
</comment>
<dbReference type="Pfam" id="PF01544">
    <property type="entry name" value="CorA"/>
    <property type="match status" value="1"/>
</dbReference>
<dbReference type="Gene3D" id="1.20.58.340">
    <property type="entry name" value="Magnesium transport protein CorA, transmembrane region"/>
    <property type="match status" value="1"/>
</dbReference>
<comment type="subcellular location">
    <subcellularLocation>
        <location evidence="1">Membrane</location>
        <topology evidence="1">Multi-pass membrane protein</topology>
    </subcellularLocation>
</comment>
<accession>A0A9P8G383</accession>
<name>A0A9P8G383_AURME</name>
<dbReference type="InterPro" id="IPR002523">
    <property type="entry name" value="MgTranspt_CorA/ZnTranspt_ZntB"/>
</dbReference>
<dbReference type="GO" id="GO:0016020">
    <property type="term" value="C:membrane"/>
    <property type="evidence" value="ECO:0007669"/>
    <property type="project" value="UniProtKB-SubCell"/>
</dbReference>
<evidence type="ECO:0000313" key="6">
    <source>
        <dbReference type="EMBL" id="KAG9990245.1"/>
    </source>
</evidence>
<keyword evidence="4 5" id="KW-0472">Membrane</keyword>
<dbReference type="Proteomes" id="UP000729357">
    <property type="component" value="Unassembled WGS sequence"/>
</dbReference>
<evidence type="ECO:0000256" key="4">
    <source>
        <dbReference type="ARBA" id="ARBA00023136"/>
    </source>
</evidence>
<evidence type="ECO:0000256" key="3">
    <source>
        <dbReference type="ARBA" id="ARBA00022989"/>
    </source>
</evidence>
<dbReference type="GO" id="GO:0046873">
    <property type="term" value="F:metal ion transmembrane transporter activity"/>
    <property type="evidence" value="ECO:0007669"/>
    <property type="project" value="InterPro"/>
</dbReference>